<dbReference type="RefSeq" id="WP_091639337.1">
    <property type="nucleotide sequence ID" value="NZ_FMHW01000002.1"/>
</dbReference>
<evidence type="ECO:0000256" key="3">
    <source>
        <dbReference type="ARBA" id="ARBA00023125"/>
    </source>
</evidence>
<dbReference type="InterPro" id="IPR005158">
    <property type="entry name" value="BTAD"/>
</dbReference>
<reference evidence="10" key="1">
    <citation type="submission" date="2016-06" db="EMBL/GenBank/DDBJ databases">
        <authorList>
            <person name="Varghese N."/>
            <person name="Submissions Spin"/>
        </authorList>
    </citation>
    <scope>NUCLEOTIDE SEQUENCE [LARGE SCALE GENOMIC DNA]</scope>
    <source>
        <strain evidence="10">DSM 43817</strain>
    </source>
</reference>
<dbReference type="InterPro" id="IPR051677">
    <property type="entry name" value="AfsR-DnrI-RedD_regulator"/>
</dbReference>
<dbReference type="InterPro" id="IPR003593">
    <property type="entry name" value="AAA+_ATPase"/>
</dbReference>
<dbReference type="OrthoDB" id="7628974at2"/>
<keyword evidence="3 9" id="KW-0238">DNA-binding</keyword>
<evidence type="ECO:0000259" key="6">
    <source>
        <dbReference type="SMART" id="SM00382"/>
    </source>
</evidence>
<feature type="domain" description="AAA+ ATPase" evidence="6">
    <location>
        <begin position="314"/>
        <end position="460"/>
    </location>
</feature>
<dbReference type="SUPFAM" id="SSF52540">
    <property type="entry name" value="P-loop containing nucleoside triphosphate hydrolases"/>
    <property type="match status" value="1"/>
</dbReference>
<dbReference type="InterPro" id="IPR016032">
    <property type="entry name" value="Sig_transdc_resp-reg_C-effctor"/>
</dbReference>
<dbReference type="GO" id="GO:0016887">
    <property type="term" value="F:ATP hydrolysis activity"/>
    <property type="evidence" value="ECO:0007669"/>
    <property type="project" value="InterPro"/>
</dbReference>
<protein>
    <submittedName>
        <fullName evidence="9">DNA-binding transcriptional activator of the SARP family</fullName>
    </submittedName>
</protein>
<dbReference type="Gene3D" id="1.25.40.10">
    <property type="entry name" value="Tetratricopeptide repeat domain"/>
    <property type="match status" value="1"/>
</dbReference>
<dbReference type="GO" id="GO:0000160">
    <property type="term" value="P:phosphorelay signal transduction system"/>
    <property type="evidence" value="ECO:0007669"/>
    <property type="project" value="InterPro"/>
</dbReference>
<evidence type="ECO:0000256" key="5">
    <source>
        <dbReference type="SAM" id="MobiDB-lite"/>
    </source>
</evidence>
<organism evidence="9 10">
    <name type="scientific">Micromonospora pallida</name>
    <dbReference type="NCBI Taxonomy" id="145854"/>
    <lineage>
        <taxon>Bacteria</taxon>
        <taxon>Bacillati</taxon>
        <taxon>Actinomycetota</taxon>
        <taxon>Actinomycetes</taxon>
        <taxon>Micromonosporales</taxon>
        <taxon>Micromonosporaceae</taxon>
        <taxon>Micromonospora</taxon>
    </lineage>
</organism>
<dbReference type="SUPFAM" id="SSF48452">
    <property type="entry name" value="TPR-like"/>
    <property type="match status" value="1"/>
</dbReference>
<feature type="region of interest" description="Disordered" evidence="5">
    <location>
        <begin position="630"/>
        <end position="654"/>
    </location>
</feature>
<evidence type="ECO:0000256" key="2">
    <source>
        <dbReference type="ARBA" id="ARBA00023015"/>
    </source>
</evidence>
<dbReference type="CDD" id="cd15831">
    <property type="entry name" value="BTAD"/>
    <property type="match status" value="1"/>
</dbReference>
<dbReference type="AlphaFoldDB" id="A0A1C6RS19"/>
<dbReference type="Pfam" id="PF13401">
    <property type="entry name" value="AAA_22"/>
    <property type="match status" value="1"/>
</dbReference>
<evidence type="ECO:0000259" key="7">
    <source>
        <dbReference type="SMART" id="SM00862"/>
    </source>
</evidence>
<name>A0A1C6RS19_9ACTN</name>
<keyword evidence="4" id="KW-0804">Transcription</keyword>
<dbReference type="GO" id="GO:0003677">
    <property type="term" value="F:DNA binding"/>
    <property type="evidence" value="ECO:0007669"/>
    <property type="project" value="UniProtKB-KW"/>
</dbReference>
<dbReference type="InterPro" id="IPR036388">
    <property type="entry name" value="WH-like_DNA-bd_sf"/>
</dbReference>
<dbReference type="PANTHER" id="PTHR35807:SF1">
    <property type="entry name" value="TRANSCRIPTIONAL REGULATOR REDD"/>
    <property type="match status" value="1"/>
</dbReference>
<dbReference type="InterPro" id="IPR011990">
    <property type="entry name" value="TPR-like_helical_dom_sf"/>
</dbReference>
<sequence length="654" mass="68816">MKLQIRLLGTVELRVDDKVIAPGAAKRRAVLAALALEANRAVSLPRMADMVWAACPPASAVANLRSHVAALRRTLGGRLIAHRNAYELRLATHELDVTEFHRLADEGRALLAAADPASAVATLTAALAQWGGPSGEGLPRGTALDSWWTGLDEQRLQVFEELAEARLAVGDHGQLLSELRRHLAGHPLRERAWGQLMLALYRCGDVSAALTVYQDARAVLEEQLGIEPGDELVALHRAVLDRASELAHTPAPAPVTTASVTFPSPQASAARVPPAGPIGAAGWVVPRELPADLVTFVGRERETTKVVTALRGAAPITVVITGPPGSGKTALAVRAAHAVAAEFPDGQVFVDLDKRTSVNPGEVLARVLRALGVAPADVPEDVDERAGWFRSLVADRRLLLVVDGVTRSAQVRALLPAGPGPALVVVGQRRLGSLDGVRHVTLRSLAAIGARELLEALVDRGRLAVDPAAMGELVRLCAGSVLALRVAGTRLAAYPAMSVAALVAQLGDGRERLDLLDYEDLSVRRSLDSVVAAVRAEDEVAGRLLVLLGAAPDALLQPERVTRQLGISSARLRRTLDGLADAHLVQPDESGGCRLPALVREYAAELAAASTVAAHPRDWKARRPVGCLMGRGDLSGPGPIGSHGDSPTSVRAGS</sequence>
<feature type="compositionally biased region" description="Polar residues" evidence="5">
    <location>
        <begin position="645"/>
        <end position="654"/>
    </location>
</feature>
<proteinExistence type="inferred from homology"/>
<dbReference type="InterPro" id="IPR049945">
    <property type="entry name" value="AAA_22"/>
</dbReference>
<evidence type="ECO:0000259" key="8">
    <source>
        <dbReference type="SMART" id="SM01043"/>
    </source>
</evidence>
<dbReference type="Gene3D" id="3.40.50.300">
    <property type="entry name" value="P-loop containing nucleotide triphosphate hydrolases"/>
    <property type="match status" value="1"/>
</dbReference>
<dbReference type="STRING" id="145854.GA0074692_0747"/>
<dbReference type="Pfam" id="PF03704">
    <property type="entry name" value="BTAD"/>
    <property type="match status" value="1"/>
</dbReference>
<accession>A0A1C6RS19</accession>
<dbReference type="SUPFAM" id="SSF46894">
    <property type="entry name" value="C-terminal effector domain of the bipartite response regulators"/>
    <property type="match status" value="1"/>
</dbReference>
<evidence type="ECO:0000313" key="9">
    <source>
        <dbReference type="EMBL" id="SCL19957.1"/>
    </source>
</evidence>
<feature type="domain" description="Bacterial transcriptional activator" evidence="8">
    <location>
        <begin position="95"/>
        <end position="240"/>
    </location>
</feature>
<evidence type="ECO:0000256" key="1">
    <source>
        <dbReference type="ARBA" id="ARBA00005820"/>
    </source>
</evidence>
<keyword evidence="10" id="KW-1185">Reference proteome</keyword>
<feature type="domain" description="OmpR/PhoB-type" evidence="7">
    <location>
        <begin position="17"/>
        <end position="90"/>
    </location>
</feature>
<dbReference type="Gene3D" id="1.10.10.10">
    <property type="entry name" value="Winged helix-like DNA-binding domain superfamily/Winged helix DNA-binding domain"/>
    <property type="match status" value="1"/>
</dbReference>
<evidence type="ECO:0000256" key="4">
    <source>
        <dbReference type="ARBA" id="ARBA00023163"/>
    </source>
</evidence>
<dbReference type="EMBL" id="FMHW01000002">
    <property type="protein sequence ID" value="SCL19957.1"/>
    <property type="molecule type" value="Genomic_DNA"/>
</dbReference>
<dbReference type="PRINTS" id="PR00364">
    <property type="entry name" value="DISEASERSIST"/>
</dbReference>
<dbReference type="InterPro" id="IPR027417">
    <property type="entry name" value="P-loop_NTPase"/>
</dbReference>
<dbReference type="SMART" id="SM00862">
    <property type="entry name" value="Trans_reg_C"/>
    <property type="match status" value="1"/>
</dbReference>
<gene>
    <name evidence="9" type="ORF">GA0074692_0747</name>
</gene>
<dbReference type="GO" id="GO:0006355">
    <property type="term" value="P:regulation of DNA-templated transcription"/>
    <property type="evidence" value="ECO:0007669"/>
    <property type="project" value="InterPro"/>
</dbReference>
<dbReference type="InterPro" id="IPR001867">
    <property type="entry name" value="OmpR/PhoB-type_DNA-bd"/>
</dbReference>
<dbReference type="SMART" id="SM01043">
    <property type="entry name" value="BTAD"/>
    <property type="match status" value="1"/>
</dbReference>
<evidence type="ECO:0000313" key="10">
    <source>
        <dbReference type="Proteomes" id="UP000198959"/>
    </source>
</evidence>
<dbReference type="Proteomes" id="UP000198959">
    <property type="component" value="Unassembled WGS sequence"/>
</dbReference>
<comment type="similarity">
    <text evidence="1">Belongs to the AfsR/DnrI/RedD regulatory family.</text>
</comment>
<dbReference type="PANTHER" id="PTHR35807">
    <property type="entry name" value="TRANSCRIPTIONAL REGULATOR REDD-RELATED"/>
    <property type="match status" value="1"/>
</dbReference>
<dbReference type="SMART" id="SM00382">
    <property type="entry name" value="AAA"/>
    <property type="match status" value="1"/>
</dbReference>
<keyword evidence="2" id="KW-0805">Transcription regulation</keyword>